<protein>
    <recommendedName>
        <fullName evidence="4">S-adenosyl-L-methionine-dependent methyltransferase</fullName>
        <ecNumber evidence="4">2.1.1.-</ecNumber>
    </recommendedName>
</protein>
<evidence type="ECO:0000256" key="2">
    <source>
        <dbReference type="ARBA" id="ARBA00022603"/>
    </source>
</evidence>
<dbReference type="EC" id="2.1.1.-" evidence="4"/>
<dbReference type="PANTHER" id="PTHR43619:SF2">
    <property type="entry name" value="S-ADENOSYL-L-METHIONINE-DEPENDENT METHYLTRANSFERASES SUPERFAMILY PROTEIN"/>
    <property type="match status" value="1"/>
</dbReference>
<dbReference type="InterPro" id="IPR011610">
    <property type="entry name" value="SAM_mthyl_Trfase_ML2640-like"/>
</dbReference>
<dbReference type="AlphaFoldDB" id="A0A7W8LF30"/>
<comment type="caution">
    <text evidence="5">The sequence shown here is derived from an EMBL/GenBank/DDBJ whole genome shotgun (WGS) entry which is preliminary data.</text>
</comment>
<proteinExistence type="inferred from homology"/>
<name>A0A7W8LF30_9BURK</name>
<comment type="similarity">
    <text evidence="1 4">Belongs to the UPF0677 family.</text>
</comment>
<accession>A0A7W8LF30</accession>
<dbReference type="SUPFAM" id="SSF53335">
    <property type="entry name" value="S-adenosyl-L-methionine-dependent methyltransferases"/>
    <property type="match status" value="1"/>
</dbReference>
<evidence type="ECO:0000256" key="1">
    <source>
        <dbReference type="ARBA" id="ARBA00008138"/>
    </source>
</evidence>
<dbReference type="Pfam" id="PF04072">
    <property type="entry name" value="LCM"/>
    <property type="match status" value="1"/>
</dbReference>
<gene>
    <name evidence="5" type="ORF">HDG41_007930</name>
</gene>
<evidence type="ECO:0000256" key="3">
    <source>
        <dbReference type="ARBA" id="ARBA00022679"/>
    </source>
</evidence>
<keyword evidence="3 5" id="KW-0808">Transferase</keyword>
<reference evidence="5 6" key="1">
    <citation type="submission" date="2020-08" db="EMBL/GenBank/DDBJ databases">
        <title>Genomic Encyclopedia of Type Strains, Phase IV (KMG-V): Genome sequencing to study the core and pangenomes of soil and plant-associated prokaryotes.</title>
        <authorList>
            <person name="Whitman W."/>
        </authorList>
    </citation>
    <scope>NUCLEOTIDE SEQUENCE [LARGE SCALE GENOMIC DNA]</scope>
    <source>
        <strain evidence="5 6">JPY162</strain>
    </source>
</reference>
<keyword evidence="2 4" id="KW-0489">Methyltransferase</keyword>
<evidence type="ECO:0000313" key="6">
    <source>
        <dbReference type="Proteomes" id="UP000592820"/>
    </source>
</evidence>
<organism evidence="5 6">
    <name type="scientific">Paraburkholderia youngii</name>
    <dbReference type="NCBI Taxonomy" id="2782701"/>
    <lineage>
        <taxon>Bacteria</taxon>
        <taxon>Pseudomonadati</taxon>
        <taxon>Pseudomonadota</taxon>
        <taxon>Betaproteobacteria</taxon>
        <taxon>Burkholderiales</taxon>
        <taxon>Burkholderiaceae</taxon>
        <taxon>Paraburkholderia</taxon>
    </lineage>
</organism>
<keyword evidence="4" id="KW-0949">S-adenosyl-L-methionine</keyword>
<dbReference type="InterPro" id="IPR007213">
    <property type="entry name" value="Ppm1/Ppm2/Tcmp"/>
</dbReference>
<comment type="function">
    <text evidence="4">Exhibits S-adenosyl-L-methionine-dependent methyltransferase activity.</text>
</comment>
<dbReference type="GO" id="GO:0032259">
    <property type="term" value="P:methylation"/>
    <property type="evidence" value="ECO:0007669"/>
    <property type="project" value="UniProtKB-KW"/>
</dbReference>
<dbReference type="InterPro" id="IPR029063">
    <property type="entry name" value="SAM-dependent_MTases_sf"/>
</dbReference>
<dbReference type="Proteomes" id="UP000592820">
    <property type="component" value="Unassembled WGS sequence"/>
</dbReference>
<evidence type="ECO:0000256" key="4">
    <source>
        <dbReference type="RuleBase" id="RU362030"/>
    </source>
</evidence>
<dbReference type="PANTHER" id="PTHR43619">
    <property type="entry name" value="S-ADENOSYL-L-METHIONINE-DEPENDENT METHYLTRANSFERASE YKTD-RELATED"/>
    <property type="match status" value="1"/>
</dbReference>
<evidence type="ECO:0000313" key="5">
    <source>
        <dbReference type="EMBL" id="MBB5405832.1"/>
    </source>
</evidence>
<sequence length="286" mass="31508">MSNQPHIAPDSTAARVALWRALHVQADAPPHVLEDEVGLQLLAPAEDWRSRGDMDPRFTRPFRASIVARARFIEDLVVEQAGRGVDQYVILGAGLDSFAQRRPDIASRLTVFEVDPPGPQTWKRERLSELGYGLPDWLRFVPVDFEAGDSWRQRLVAEGFDESRPAVVVSTGVSMYLTTEANAATLREAAGLARGSTFAMTFLLPLEMADPDVRPGLEMAEKGARASGTPFISFFMPQQMIAMAREAGFDDARHVSAADLTQRYFAVRTDGLRPPANAEELLVANT</sequence>
<dbReference type="RefSeq" id="WP_184229008.1">
    <property type="nucleotide sequence ID" value="NZ_JACHDE010000044.1"/>
</dbReference>
<dbReference type="Gene3D" id="3.40.50.150">
    <property type="entry name" value="Vaccinia Virus protein VP39"/>
    <property type="match status" value="1"/>
</dbReference>
<dbReference type="NCBIfam" id="TIGR00027">
    <property type="entry name" value="mthyl_TIGR00027"/>
    <property type="match status" value="1"/>
</dbReference>
<dbReference type="EMBL" id="JACHDE010000044">
    <property type="protein sequence ID" value="MBB5405832.1"/>
    <property type="molecule type" value="Genomic_DNA"/>
</dbReference>
<dbReference type="GO" id="GO:0008168">
    <property type="term" value="F:methyltransferase activity"/>
    <property type="evidence" value="ECO:0007669"/>
    <property type="project" value="UniProtKB-UniRule"/>
</dbReference>